<evidence type="ECO:0000256" key="4">
    <source>
        <dbReference type="ARBA" id="ARBA00022547"/>
    </source>
</evidence>
<evidence type="ECO:0000256" key="13">
    <source>
        <dbReference type="HAMAP-Rule" id="MF_01398"/>
    </source>
</evidence>
<evidence type="ECO:0000256" key="10">
    <source>
        <dbReference type="ARBA" id="ARBA00023310"/>
    </source>
</evidence>
<dbReference type="InterPro" id="IPR028987">
    <property type="entry name" value="ATP_synth_B-like_membr_sf"/>
</dbReference>
<comment type="subcellular location">
    <subcellularLocation>
        <location evidence="13">Cell membrane</location>
        <topology evidence="13">Single-pass membrane protein</topology>
    </subcellularLocation>
    <subcellularLocation>
        <location evidence="12">Endomembrane system</location>
        <topology evidence="12">Single-pass membrane protein</topology>
    </subcellularLocation>
</comment>
<evidence type="ECO:0000256" key="7">
    <source>
        <dbReference type="ARBA" id="ARBA00022989"/>
    </source>
</evidence>
<keyword evidence="2 13" id="KW-0813">Transport</keyword>
<dbReference type="KEGG" id="far:ABE41_019095"/>
<evidence type="ECO:0000256" key="8">
    <source>
        <dbReference type="ARBA" id="ARBA00023065"/>
    </source>
</evidence>
<dbReference type="GO" id="GO:0012505">
    <property type="term" value="C:endomembrane system"/>
    <property type="evidence" value="ECO:0007669"/>
    <property type="project" value="UniProtKB-SubCell"/>
</dbReference>
<evidence type="ECO:0000256" key="5">
    <source>
        <dbReference type="ARBA" id="ARBA00022692"/>
    </source>
</evidence>
<dbReference type="Pfam" id="PF00430">
    <property type="entry name" value="ATP-synt_B"/>
    <property type="match status" value="1"/>
</dbReference>
<proteinExistence type="inferred from homology"/>
<keyword evidence="3 13" id="KW-1003">Cell membrane</keyword>
<evidence type="ECO:0000256" key="3">
    <source>
        <dbReference type="ARBA" id="ARBA00022475"/>
    </source>
</evidence>
<reference evidence="16 17" key="1">
    <citation type="submission" date="2016-08" db="EMBL/GenBank/DDBJ databases">
        <title>Complete genome sequence of Fictibacillus arsenicus G25-54, a strain with toxicity to nematodes and a potential arsenic-resistance activity.</title>
        <authorList>
            <person name="Zheng Z."/>
        </authorList>
    </citation>
    <scope>NUCLEOTIDE SEQUENCE [LARGE SCALE GENOMIC DNA]</scope>
    <source>
        <strain evidence="16 17">G25-54</strain>
    </source>
</reference>
<evidence type="ECO:0000313" key="17">
    <source>
        <dbReference type="Proteomes" id="UP000077412"/>
    </source>
</evidence>
<evidence type="ECO:0000256" key="15">
    <source>
        <dbReference type="SAM" id="Coils"/>
    </source>
</evidence>
<comment type="function">
    <text evidence="13">Component of the F(0) channel, it forms part of the peripheral stalk, linking F(1) to F(0).</text>
</comment>
<dbReference type="AlphaFoldDB" id="A0A1B1Z9L4"/>
<evidence type="ECO:0000256" key="6">
    <source>
        <dbReference type="ARBA" id="ARBA00022781"/>
    </source>
</evidence>
<dbReference type="GO" id="GO:0046961">
    <property type="term" value="F:proton-transporting ATPase activity, rotational mechanism"/>
    <property type="evidence" value="ECO:0007669"/>
    <property type="project" value="TreeGrafter"/>
</dbReference>
<evidence type="ECO:0000256" key="11">
    <source>
        <dbReference type="ARBA" id="ARBA00025198"/>
    </source>
</evidence>
<keyword evidence="15" id="KW-0175">Coiled coil</keyword>
<dbReference type="GO" id="GO:0045259">
    <property type="term" value="C:proton-transporting ATP synthase complex"/>
    <property type="evidence" value="ECO:0007669"/>
    <property type="project" value="UniProtKB-KW"/>
</dbReference>
<dbReference type="Proteomes" id="UP000077412">
    <property type="component" value="Chromosome"/>
</dbReference>
<evidence type="ECO:0000256" key="14">
    <source>
        <dbReference type="RuleBase" id="RU003848"/>
    </source>
</evidence>
<dbReference type="CDD" id="cd06503">
    <property type="entry name" value="ATP-synt_Fo_b"/>
    <property type="match status" value="1"/>
</dbReference>
<keyword evidence="9 13" id="KW-0472">Membrane</keyword>
<dbReference type="PANTHER" id="PTHR33445">
    <property type="entry name" value="ATP SYNTHASE SUBUNIT B', CHLOROPLASTIC"/>
    <property type="match status" value="1"/>
</dbReference>
<keyword evidence="8 13" id="KW-0406">Ion transport</keyword>
<comment type="subunit">
    <text evidence="13">F-type ATPases have 2 components, F(1) - the catalytic core - and F(0) - the membrane proton channel. F(1) has five subunits: alpha(3), beta(3), gamma(1), delta(1), epsilon(1). F(0) has three main subunits: a(1), b(2) and c(10-14). The alpha and beta chains form an alternating ring which encloses part of the gamma chain. F(1) is attached to F(0) by a central stalk formed by the gamma and epsilon chains, while a peripheral stalk is formed by the delta and b chains.</text>
</comment>
<evidence type="ECO:0000256" key="9">
    <source>
        <dbReference type="ARBA" id="ARBA00023136"/>
    </source>
</evidence>
<organism evidence="16 17">
    <name type="scientific">Fictibacillus arsenicus</name>
    <dbReference type="NCBI Taxonomy" id="255247"/>
    <lineage>
        <taxon>Bacteria</taxon>
        <taxon>Bacillati</taxon>
        <taxon>Bacillota</taxon>
        <taxon>Bacilli</taxon>
        <taxon>Bacillales</taxon>
        <taxon>Fictibacillaceae</taxon>
        <taxon>Fictibacillus</taxon>
    </lineage>
</organism>
<comment type="similarity">
    <text evidence="1 13 14">Belongs to the ATPase B chain family.</text>
</comment>
<gene>
    <name evidence="13" type="primary">atpF</name>
    <name evidence="16" type="ORF">ABE41_019095</name>
</gene>
<dbReference type="GO" id="GO:0005886">
    <property type="term" value="C:plasma membrane"/>
    <property type="evidence" value="ECO:0007669"/>
    <property type="project" value="UniProtKB-SubCell"/>
</dbReference>
<dbReference type="NCBIfam" id="TIGR01144">
    <property type="entry name" value="ATP_synt_b"/>
    <property type="match status" value="1"/>
</dbReference>
<evidence type="ECO:0000256" key="1">
    <source>
        <dbReference type="ARBA" id="ARBA00005513"/>
    </source>
</evidence>
<feature type="transmembrane region" description="Helical" evidence="13">
    <location>
        <begin position="28"/>
        <end position="47"/>
    </location>
</feature>
<evidence type="ECO:0000256" key="2">
    <source>
        <dbReference type="ARBA" id="ARBA00022448"/>
    </source>
</evidence>
<dbReference type="Gene3D" id="6.10.250.1580">
    <property type="match status" value="1"/>
</dbReference>
<keyword evidence="7 13" id="KW-1133">Transmembrane helix</keyword>
<name>A0A1B1Z9L4_9BACL</name>
<dbReference type="GO" id="GO:0046933">
    <property type="term" value="F:proton-transporting ATP synthase activity, rotational mechanism"/>
    <property type="evidence" value="ECO:0007669"/>
    <property type="project" value="UniProtKB-UniRule"/>
</dbReference>
<keyword evidence="4 13" id="KW-0138">CF(0)</keyword>
<dbReference type="InterPro" id="IPR050059">
    <property type="entry name" value="ATP_synthase_B_chain"/>
</dbReference>
<keyword evidence="10 13" id="KW-0066">ATP synthesis</keyword>
<dbReference type="OrthoDB" id="282095at2"/>
<feature type="coiled-coil region" evidence="15">
    <location>
        <begin position="72"/>
        <end position="151"/>
    </location>
</feature>
<dbReference type="STRING" id="255247.ABE41_019095"/>
<dbReference type="InterPro" id="IPR005864">
    <property type="entry name" value="ATP_synth_F0_bsu_bac"/>
</dbReference>
<keyword evidence="17" id="KW-1185">Reference proteome</keyword>
<evidence type="ECO:0000256" key="12">
    <source>
        <dbReference type="ARBA" id="ARBA00037847"/>
    </source>
</evidence>
<dbReference type="SUPFAM" id="SSF81573">
    <property type="entry name" value="F1F0 ATP synthase subunit B, membrane domain"/>
    <property type="match status" value="1"/>
</dbReference>
<comment type="function">
    <text evidence="11 13">F(1)F(0) ATP synthase produces ATP from ADP in the presence of a proton or sodium gradient. F-type ATPases consist of two structural domains, F(1) containing the extramembraneous catalytic core and F(0) containing the membrane proton channel, linked together by a central stalk and a peripheral stalk. During catalysis, ATP synthesis in the catalytic domain of F(1) is coupled via a rotary mechanism of the central stalk subunits to proton translocation.</text>
</comment>
<evidence type="ECO:0000313" key="16">
    <source>
        <dbReference type="EMBL" id="ANX14124.1"/>
    </source>
</evidence>
<dbReference type="PANTHER" id="PTHR33445:SF1">
    <property type="entry name" value="ATP SYNTHASE SUBUNIT B"/>
    <property type="match status" value="1"/>
</dbReference>
<protein>
    <recommendedName>
        <fullName evidence="13">ATP synthase subunit b</fullName>
    </recommendedName>
    <alternativeName>
        <fullName evidence="13">ATP synthase F(0) sector subunit b</fullName>
    </alternativeName>
    <alternativeName>
        <fullName evidence="13">ATPase subunit I</fullName>
    </alternativeName>
    <alternativeName>
        <fullName evidence="13">F-type ATPase subunit b</fullName>
        <shortName evidence="13">F-ATPase subunit b</shortName>
    </alternativeName>
</protein>
<dbReference type="InterPro" id="IPR002146">
    <property type="entry name" value="ATP_synth_b/b'su_bac/chlpt"/>
</dbReference>
<dbReference type="HAMAP" id="MF_01398">
    <property type="entry name" value="ATP_synth_b_bprime"/>
    <property type="match status" value="1"/>
</dbReference>
<keyword evidence="5 13" id="KW-0812">Transmembrane</keyword>
<accession>A0A1B1Z9L4</accession>
<sequence length="181" mass="19955">MYDRLKGGNAVQSLILGAATGGINTGDILFQLVSFIILLVLLRKYAWGPLMGIMKERQSHINSEIDAAEQSRQEAKTYLETQVEELKKAREEAKAIIDNAKKQGEAQGEAIIKASRDEAERVKEAALAEIVSEKEKAVATLRQEVAALSVKIASKVIAKELDESSQEKLINEYLQEVGESR</sequence>
<dbReference type="EMBL" id="CP016761">
    <property type="protein sequence ID" value="ANX14124.1"/>
    <property type="molecule type" value="Genomic_DNA"/>
</dbReference>
<keyword evidence="6 13" id="KW-0375">Hydrogen ion transport</keyword>